<evidence type="ECO:0000256" key="4">
    <source>
        <dbReference type="ARBA" id="ARBA00022989"/>
    </source>
</evidence>
<evidence type="ECO:0000256" key="7">
    <source>
        <dbReference type="SAM" id="Phobius"/>
    </source>
</evidence>
<name>A0A497E333_UNCAE</name>
<evidence type="ECO:0000256" key="2">
    <source>
        <dbReference type="ARBA" id="ARBA00022475"/>
    </source>
</evidence>
<keyword evidence="6" id="KW-0175">Coiled coil</keyword>
<reference evidence="10 11" key="1">
    <citation type="submission" date="2018-06" db="EMBL/GenBank/DDBJ databases">
        <title>Extensive metabolic versatility and redundancy in microbially diverse, dynamic hydrothermal sediments.</title>
        <authorList>
            <person name="Dombrowski N."/>
            <person name="Teske A."/>
            <person name="Baker B.J."/>
        </authorList>
    </citation>
    <scope>NUCLEOTIDE SEQUENCE [LARGE SCALE GENOMIC DNA]</scope>
    <source>
        <strain evidence="10">B47_G16</strain>
    </source>
</reference>
<evidence type="ECO:0008006" key="12">
    <source>
        <dbReference type="Google" id="ProtNLM"/>
    </source>
</evidence>
<evidence type="ECO:0000259" key="8">
    <source>
        <dbReference type="Pfam" id="PF02706"/>
    </source>
</evidence>
<organism evidence="10 11">
    <name type="scientific">Aerophobetes bacterium</name>
    <dbReference type="NCBI Taxonomy" id="2030807"/>
    <lineage>
        <taxon>Bacteria</taxon>
        <taxon>Candidatus Aerophobota</taxon>
    </lineage>
</organism>
<dbReference type="GO" id="GO:0005886">
    <property type="term" value="C:plasma membrane"/>
    <property type="evidence" value="ECO:0007669"/>
    <property type="project" value="UniProtKB-SubCell"/>
</dbReference>
<dbReference type="Proteomes" id="UP000279422">
    <property type="component" value="Unassembled WGS sequence"/>
</dbReference>
<dbReference type="InterPro" id="IPR003856">
    <property type="entry name" value="LPS_length_determ_N"/>
</dbReference>
<evidence type="ECO:0000259" key="9">
    <source>
        <dbReference type="Pfam" id="PF13807"/>
    </source>
</evidence>
<keyword evidence="3 7" id="KW-0812">Transmembrane</keyword>
<feature type="domain" description="Tyrosine-protein kinase G-rich" evidence="9">
    <location>
        <begin position="332"/>
        <end position="410"/>
    </location>
</feature>
<evidence type="ECO:0000256" key="3">
    <source>
        <dbReference type="ARBA" id="ARBA00022692"/>
    </source>
</evidence>
<dbReference type="PANTHER" id="PTHR32309">
    <property type="entry name" value="TYROSINE-PROTEIN KINASE"/>
    <property type="match status" value="1"/>
</dbReference>
<feature type="coiled-coil region" evidence="6">
    <location>
        <begin position="163"/>
        <end position="248"/>
    </location>
</feature>
<evidence type="ECO:0000256" key="5">
    <source>
        <dbReference type="ARBA" id="ARBA00023136"/>
    </source>
</evidence>
<feature type="coiled-coil region" evidence="6">
    <location>
        <begin position="302"/>
        <end position="343"/>
    </location>
</feature>
<accession>A0A497E333</accession>
<proteinExistence type="predicted"/>
<keyword evidence="5 7" id="KW-0472">Membrane</keyword>
<feature type="domain" description="Polysaccharide chain length determinant N-terminal" evidence="8">
    <location>
        <begin position="9"/>
        <end position="102"/>
    </location>
</feature>
<feature type="transmembrane region" description="Helical" evidence="7">
    <location>
        <begin position="393"/>
        <end position="414"/>
    </location>
</feature>
<feature type="transmembrane region" description="Helical" evidence="7">
    <location>
        <begin position="25"/>
        <end position="46"/>
    </location>
</feature>
<evidence type="ECO:0000313" key="10">
    <source>
        <dbReference type="EMBL" id="RLE06809.1"/>
    </source>
</evidence>
<dbReference type="GO" id="GO:0004713">
    <property type="term" value="F:protein tyrosine kinase activity"/>
    <property type="evidence" value="ECO:0007669"/>
    <property type="project" value="TreeGrafter"/>
</dbReference>
<evidence type="ECO:0000256" key="1">
    <source>
        <dbReference type="ARBA" id="ARBA00004651"/>
    </source>
</evidence>
<gene>
    <name evidence="10" type="ORF">DRJ00_09140</name>
</gene>
<evidence type="ECO:0000256" key="6">
    <source>
        <dbReference type="SAM" id="Coils"/>
    </source>
</evidence>
<dbReference type="InterPro" id="IPR050445">
    <property type="entry name" value="Bact_polysacc_biosynth/exp"/>
</dbReference>
<comment type="caution">
    <text evidence="10">The sequence shown here is derived from an EMBL/GenBank/DDBJ whole genome shotgun (WGS) entry which is preliminary data.</text>
</comment>
<protein>
    <recommendedName>
        <fullName evidence="12">Polysaccharide chain length determinant N-terminal domain-containing protein</fullName>
    </recommendedName>
</protein>
<dbReference type="InterPro" id="IPR032807">
    <property type="entry name" value="GNVR"/>
</dbReference>
<dbReference type="PANTHER" id="PTHR32309:SF13">
    <property type="entry name" value="FERRIC ENTEROBACTIN TRANSPORT PROTEIN FEPE"/>
    <property type="match status" value="1"/>
</dbReference>
<dbReference type="AlphaFoldDB" id="A0A497E333"/>
<keyword evidence="4 7" id="KW-1133">Transmembrane helix</keyword>
<dbReference type="EMBL" id="QMPZ01000223">
    <property type="protein sequence ID" value="RLE06809.1"/>
    <property type="molecule type" value="Genomic_DNA"/>
</dbReference>
<comment type="subcellular location">
    <subcellularLocation>
        <location evidence="1">Cell membrane</location>
        <topology evidence="1">Multi-pass membrane protein</topology>
    </subcellularLocation>
</comment>
<sequence length="425" mass="49122">MDKERINEEEIDLRDYLEVIVRRKWIIIGVTLAAVIGAGMVSFFVLRPVYQATSILMVSKPKYQVELEPKIQTFIPSTELSLETYGNLIKSGNIEQKVIEKLSLNQPPNELTVEDLDKMLSVEIIKNTNLIKMSLEDNSPRRAMEIVNTWTNLFVKENEGLLLKEVREAQAFVKRELEASRQELFKAEEKMREFNERNKIDVLEKEIREILNKMVNYESRLADVKMSIKKEEARIEQINAILKKEERFLKLTKSIIEDPFLHQLMDRIGRDEDVLNLRFTSEELNPVYDNLAQELASSMISLHSLKTEKSELEKNIANFKKNLEALKKELAQEKLTQSRLERVVEIARQTFGVLSQKAEEIKISLGATSNTVKVVSLATEPRSPIKPRKGQNILISGVLGLFVGVLVAFFVEYWEESREREKKVK</sequence>
<dbReference type="Pfam" id="PF13807">
    <property type="entry name" value="GNVR"/>
    <property type="match status" value="1"/>
</dbReference>
<evidence type="ECO:0000313" key="11">
    <source>
        <dbReference type="Proteomes" id="UP000279422"/>
    </source>
</evidence>
<keyword evidence="2" id="KW-1003">Cell membrane</keyword>
<dbReference type="Pfam" id="PF02706">
    <property type="entry name" value="Wzz"/>
    <property type="match status" value="1"/>
</dbReference>